<evidence type="ECO:0000313" key="4">
    <source>
        <dbReference type="Proteomes" id="UP000195814"/>
    </source>
</evidence>
<dbReference type="EMBL" id="CP015579">
    <property type="protein sequence ID" value="ARU92927.1"/>
    <property type="molecule type" value="Genomic_DNA"/>
</dbReference>
<proteinExistence type="predicted"/>
<protein>
    <submittedName>
        <fullName evidence="1">Uncharacterized protein</fullName>
    </submittedName>
</protein>
<dbReference type="Proteomes" id="UP000195729">
    <property type="component" value="Chromosome"/>
</dbReference>
<evidence type="ECO:0000313" key="3">
    <source>
        <dbReference type="Proteomes" id="UP000195729"/>
    </source>
</evidence>
<dbReference type="AlphaFoldDB" id="A0A1Y0L4M2"/>
<keyword evidence="3" id="KW-1185">Reference proteome</keyword>
<reference evidence="3 4" key="1">
    <citation type="submission" date="2016-05" db="EMBL/GenBank/DDBJ databases">
        <title>Complete genome sequence of two 2,5-diketo-D-glunonic acid producing strain Tatumella citrea.</title>
        <authorList>
            <person name="Duan C."/>
            <person name="Yang J."/>
            <person name="Yang S."/>
        </authorList>
    </citation>
    <scope>NUCLEOTIDE SEQUENCE [LARGE SCALE GENOMIC DNA]</scope>
    <source>
        <strain evidence="2 3">ATCC 39140</strain>
        <strain evidence="1 4">DSM 13699</strain>
    </source>
</reference>
<sequence>MAITVIRDAVFVNQLLHNSENPSWQVLLWGSVLNYEFKLFKSRWFAIPRNGAPSQCAHK</sequence>
<organism evidence="1 4">
    <name type="scientific">Tatumella citrea</name>
    <name type="common">Pantoea citrea</name>
    <dbReference type="NCBI Taxonomy" id="53336"/>
    <lineage>
        <taxon>Bacteria</taxon>
        <taxon>Pseudomonadati</taxon>
        <taxon>Pseudomonadota</taxon>
        <taxon>Gammaproteobacteria</taxon>
        <taxon>Enterobacterales</taxon>
        <taxon>Erwiniaceae</taxon>
        <taxon>Tatumella</taxon>
    </lineage>
</organism>
<dbReference type="KEGG" id="tci:A7K98_03405"/>
<dbReference type="EMBL" id="CP015581">
    <property type="protein sequence ID" value="ARU96966.1"/>
    <property type="molecule type" value="Genomic_DNA"/>
</dbReference>
<gene>
    <name evidence="1" type="ORF">A7K98_03405</name>
    <name evidence="2" type="ORF">A7K99_03405</name>
</gene>
<evidence type="ECO:0000313" key="1">
    <source>
        <dbReference type="EMBL" id="ARU92927.1"/>
    </source>
</evidence>
<dbReference type="Proteomes" id="UP000195814">
    <property type="component" value="Chromosome"/>
</dbReference>
<name>A0A1Y0L4M2_TATCI</name>
<evidence type="ECO:0000313" key="2">
    <source>
        <dbReference type="EMBL" id="ARU96966.1"/>
    </source>
</evidence>
<accession>A0A1Y0L4M2</accession>